<keyword evidence="4" id="KW-1185">Reference proteome</keyword>
<dbReference type="CDD" id="cd00037">
    <property type="entry name" value="CLECT"/>
    <property type="match status" value="1"/>
</dbReference>
<dbReference type="InterPro" id="IPR001304">
    <property type="entry name" value="C-type_lectin-like"/>
</dbReference>
<dbReference type="Proteomes" id="UP000887577">
    <property type="component" value="Unplaced"/>
</dbReference>
<dbReference type="PANTHER" id="PTHR22991:SF40">
    <property type="entry name" value="PROTEIN CBG13490"/>
    <property type="match status" value="1"/>
</dbReference>
<feature type="signal peptide" evidence="2">
    <location>
        <begin position="1"/>
        <end position="19"/>
    </location>
</feature>
<accession>A0A914YQH6</accession>
<reference evidence="5" key="1">
    <citation type="submission" date="2022-11" db="UniProtKB">
        <authorList>
            <consortium name="WormBaseParasite"/>
        </authorList>
    </citation>
    <scope>IDENTIFICATION</scope>
</reference>
<dbReference type="SMART" id="SM00034">
    <property type="entry name" value="CLECT"/>
    <property type="match status" value="1"/>
</dbReference>
<feature type="domain" description="C-type lectin" evidence="3">
    <location>
        <begin position="38"/>
        <end position="148"/>
    </location>
</feature>
<dbReference type="WBParaSite" id="PSU_v2.g2433.t1">
    <property type="protein sequence ID" value="PSU_v2.g2433.t1"/>
    <property type="gene ID" value="PSU_v2.g2433"/>
</dbReference>
<dbReference type="InterPro" id="IPR050976">
    <property type="entry name" value="Snaclec"/>
</dbReference>
<dbReference type="PROSITE" id="PS50041">
    <property type="entry name" value="C_TYPE_LECTIN_2"/>
    <property type="match status" value="1"/>
</dbReference>
<protein>
    <submittedName>
        <fullName evidence="5">C-type lectin domain-containing protein</fullName>
    </submittedName>
</protein>
<feature type="chain" id="PRO_5037112494" evidence="2">
    <location>
        <begin position="20"/>
        <end position="164"/>
    </location>
</feature>
<dbReference type="InterPro" id="IPR016187">
    <property type="entry name" value="CTDL_fold"/>
</dbReference>
<dbReference type="InterPro" id="IPR016186">
    <property type="entry name" value="C-type_lectin-like/link_sf"/>
</dbReference>
<name>A0A914YQH6_9BILA</name>
<keyword evidence="2" id="KW-0732">Signal</keyword>
<organism evidence="4 5">
    <name type="scientific">Panagrolaimus superbus</name>
    <dbReference type="NCBI Taxonomy" id="310955"/>
    <lineage>
        <taxon>Eukaryota</taxon>
        <taxon>Metazoa</taxon>
        <taxon>Ecdysozoa</taxon>
        <taxon>Nematoda</taxon>
        <taxon>Chromadorea</taxon>
        <taxon>Rhabditida</taxon>
        <taxon>Tylenchina</taxon>
        <taxon>Panagrolaimomorpha</taxon>
        <taxon>Panagrolaimoidea</taxon>
        <taxon>Panagrolaimidae</taxon>
        <taxon>Panagrolaimus</taxon>
    </lineage>
</organism>
<dbReference type="AlphaFoldDB" id="A0A914YQH6"/>
<keyword evidence="1" id="KW-1015">Disulfide bond</keyword>
<evidence type="ECO:0000256" key="2">
    <source>
        <dbReference type="SAM" id="SignalP"/>
    </source>
</evidence>
<evidence type="ECO:0000256" key="1">
    <source>
        <dbReference type="ARBA" id="ARBA00023157"/>
    </source>
</evidence>
<proteinExistence type="predicted"/>
<dbReference type="PANTHER" id="PTHR22991">
    <property type="entry name" value="PROTEIN CBG13490"/>
    <property type="match status" value="1"/>
</dbReference>
<dbReference type="Gene3D" id="3.10.100.10">
    <property type="entry name" value="Mannose-Binding Protein A, subunit A"/>
    <property type="match status" value="1"/>
</dbReference>
<evidence type="ECO:0000313" key="4">
    <source>
        <dbReference type="Proteomes" id="UP000887577"/>
    </source>
</evidence>
<dbReference type="SUPFAM" id="SSF56436">
    <property type="entry name" value="C-type lectin-like"/>
    <property type="match status" value="1"/>
</dbReference>
<dbReference type="Pfam" id="PF00059">
    <property type="entry name" value="Lectin_C"/>
    <property type="match status" value="1"/>
</dbReference>
<evidence type="ECO:0000313" key="5">
    <source>
        <dbReference type="WBParaSite" id="PSU_v2.g2433.t1"/>
    </source>
</evidence>
<evidence type="ECO:0000259" key="3">
    <source>
        <dbReference type="PROSITE" id="PS50041"/>
    </source>
</evidence>
<sequence length="164" mass="17639">MIPKLFVFVLAALFCNAFASDAECPQGAVLSPFDPNICYMVSSNALDYYSAADFCEQAEGHLTSVHNAFENSYLRGAASSIGADTVWIGGSNNNAKGIWKWEDSSAFDWTDWGPGQPNGTAGLCLSVSTHDGFWYGEKCAQAKPFFCKVNPTKRGLASCPNGVQ</sequence>